<proteinExistence type="predicted"/>
<dbReference type="Pfam" id="PF20434">
    <property type="entry name" value="BD-FAE"/>
    <property type="match status" value="1"/>
</dbReference>
<gene>
    <name evidence="4" type="ORF">ACFSYC_08495</name>
</gene>
<organism evidence="4 5">
    <name type="scientific">Mucilaginibacter antarcticus</name>
    <dbReference type="NCBI Taxonomy" id="1855725"/>
    <lineage>
        <taxon>Bacteria</taxon>
        <taxon>Pseudomonadati</taxon>
        <taxon>Bacteroidota</taxon>
        <taxon>Sphingobacteriia</taxon>
        <taxon>Sphingobacteriales</taxon>
        <taxon>Sphingobacteriaceae</taxon>
        <taxon>Mucilaginibacter</taxon>
    </lineage>
</organism>
<dbReference type="RefSeq" id="WP_377125708.1">
    <property type="nucleotide sequence ID" value="NZ_JBHUHN010000001.1"/>
</dbReference>
<evidence type="ECO:0000313" key="5">
    <source>
        <dbReference type="Proteomes" id="UP001597601"/>
    </source>
</evidence>
<evidence type="ECO:0000313" key="4">
    <source>
        <dbReference type="EMBL" id="MFD2864722.1"/>
    </source>
</evidence>
<dbReference type="SUPFAM" id="SSF53474">
    <property type="entry name" value="alpha/beta-Hydrolases"/>
    <property type="match status" value="1"/>
</dbReference>
<dbReference type="PANTHER" id="PTHR48081">
    <property type="entry name" value="AB HYDROLASE SUPERFAMILY PROTEIN C4A8.06C"/>
    <property type="match status" value="1"/>
</dbReference>
<dbReference type="PANTHER" id="PTHR48081:SF6">
    <property type="entry name" value="PEPTIDASE S9 PROLYL OLIGOPEPTIDASE CATALYTIC DOMAIN-CONTAINING PROTEIN"/>
    <property type="match status" value="1"/>
</dbReference>
<feature type="signal peptide" evidence="2">
    <location>
        <begin position="1"/>
        <end position="19"/>
    </location>
</feature>
<name>A0ABW5XR96_9SPHI</name>
<comment type="caution">
    <text evidence="4">The sequence shown here is derived from an EMBL/GenBank/DDBJ whole genome shotgun (WGS) entry which is preliminary data.</text>
</comment>
<dbReference type="InterPro" id="IPR029058">
    <property type="entry name" value="AB_hydrolase_fold"/>
</dbReference>
<evidence type="ECO:0000256" key="2">
    <source>
        <dbReference type="SAM" id="SignalP"/>
    </source>
</evidence>
<dbReference type="InterPro" id="IPR049492">
    <property type="entry name" value="BD-FAE-like_dom"/>
</dbReference>
<feature type="domain" description="BD-FAE-like" evidence="3">
    <location>
        <begin position="67"/>
        <end position="260"/>
    </location>
</feature>
<protein>
    <submittedName>
        <fullName evidence="4">Alpha/beta hydrolase</fullName>
    </submittedName>
</protein>
<keyword evidence="2" id="KW-0732">Signal</keyword>
<dbReference type="EMBL" id="JBHUON010000008">
    <property type="protein sequence ID" value="MFD2864722.1"/>
    <property type="molecule type" value="Genomic_DNA"/>
</dbReference>
<evidence type="ECO:0000256" key="1">
    <source>
        <dbReference type="ARBA" id="ARBA00022801"/>
    </source>
</evidence>
<dbReference type="GO" id="GO:0016787">
    <property type="term" value="F:hydrolase activity"/>
    <property type="evidence" value="ECO:0007669"/>
    <property type="project" value="UniProtKB-KW"/>
</dbReference>
<dbReference type="Proteomes" id="UP001597601">
    <property type="component" value="Unassembled WGS sequence"/>
</dbReference>
<feature type="chain" id="PRO_5046598171" evidence="2">
    <location>
        <begin position="20"/>
        <end position="310"/>
    </location>
</feature>
<evidence type="ECO:0000259" key="3">
    <source>
        <dbReference type="Pfam" id="PF20434"/>
    </source>
</evidence>
<keyword evidence="1 4" id="KW-0378">Hydrolase</keyword>
<keyword evidence="5" id="KW-1185">Reference proteome</keyword>
<dbReference type="Gene3D" id="3.40.50.1820">
    <property type="entry name" value="alpha/beta hydrolase"/>
    <property type="match status" value="1"/>
</dbReference>
<sequence>MRSVSLTLLLMAIVLTSFAQGRGSAPDILLYPDGVINAKPTPATYVEATSADNHISKVSKPALIPFFPDKGKANGTAVLICPGGGYGILASGHEGYDVAKAFNKIGVTAFVLKYRLPSDLIMVDKSIGPLQDAQTGILIVRKRAAEWGINPDKIGILGFSAGGHLASTAGTHFNKPVIDNKGISVRPDFMILAYPVITFGDYAHRGSQEALLGKGASKEQIDFYSNELKVSTDTPPTFIVHATDDGGVPVKNALLMYEALIKNKVKAEMHLFQNGGHGFGLINKTSKELWFNWCNGWLDANGLLVASTTK</sequence>
<reference evidence="5" key="1">
    <citation type="journal article" date="2019" name="Int. J. Syst. Evol. Microbiol.">
        <title>The Global Catalogue of Microorganisms (GCM) 10K type strain sequencing project: providing services to taxonomists for standard genome sequencing and annotation.</title>
        <authorList>
            <consortium name="The Broad Institute Genomics Platform"/>
            <consortium name="The Broad Institute Genome Sequencing Center for Infectious Disease"/>
            <person name="Wu L."/>
            <person name="Ma J."/>
        </authorList>
    </citation>
    <scope>NUCLEOTIDE SEQUENCE [LARGE SCALE GENOMIC DNA]</scope>
    <source>
        <strain evidence="5">KCTC 52232</strain>
    </source>
</reference>
<dbReference type="InterPro" id="IPR050300">
    <property type="entry name" value="GDXG_lipolytic_enzyme"/>
</dbReference>
<accession>A0ABW5XR96</accession>